<protein>
    <submittedName>
        <fullName evidence="1">Uncharacterized protein</fullName>
    </submittedName>
</protein>
<organism evidence="1">
    <name type="scientific">Arundo donax</name>
    <name type="common">Giant reed</name>
    <name type="synonym">Donax arundinaceus</name>
    <dbReference type="NCBI Taxonomy" id="35708"/>
    <lineage>
        <taxon>Eukaryota</taxon>
        <taxon>Viridiplantae</taxon>
        <taxon>Streptophyta</taxon>
        <taxon>Embryophyta</taxon>
        <taxon>Tracheophyta</taxon>
        <taxon>Spermatophyta</taxon>
        <taxon>Magnoliopsida</taxon>
        <taxon>Liliopsida</taxon>
        <taxon>Poales</taxon>
        <taxon>Poaceae</taxon>
        <taxon>PACMAD clade</taxon>
        <taxon>Arundinoideae</taxon>
        <taxon>Arundineae</taxon>
        <taxon>Arundo</taxon>
    </lineage>
</organism>
<evidence type="ECO:0000313" key="1">
    <source>
        <dbReference type="EMBL" id="JAE09652.1"/>
    </source>
</evidence>
<dbReference type="EMBL" id="GBRH01188244">
    <property type="protein sequence ID" value="JAE09652.1"/>
    <property type="molecule type" value="Transcribed_RNA"/>
</dbReference>
<sequence length="32" mass="3823">MVTRNNDHQLFRVIHKPAPKFQHTNSIVFSEM</sequence>
<proteinExistence type="predicted"/>
<reference evidence="1" key="1">
    <citation type="submission" date="2014-09" db="EMBL/GenBank/DDBJ databases">
        <authorList>
            <person name="Magalhaes I.L.F."/>
            <person name="Oliveira U."/>
            <person name="Santos F.R."/>
            <person name="Vidigal T.H.D.A."/>
            <person name="Brescovit A.D."/>
            <person name="Santos A.J."/>
        </authorList>
    </citation>
    <scope>NUCLEOTIDE SEQUENCE</scope>
    <source>
        <tissue evidence="1">Shoot tissue taken approximately 20 cm above the soil surface</tissue>
    </source>
</reference>
<name>A0A0A9FBG1_ARUDO</name>
<dbReference type="AlphaFoldDB" id="A0A0A9FBG1"/>
<accession>A0A0A9FBG1</accession>
<reference evidence="1" key="2">
    <citation type="journal article" date="2015" name="Data Brief">
        <title>Shoot transcriptome of the giant reed, Arundo donax.</title>
        <authorList>
            <person name="Barrero R.A."/>
            <person name="Guerrero F.D."/>
            <person name="Moolhuijzen P."/>
            <person name="Goolsby J.A."/>
            <person name="Tidwell J."/>
            <person name="Bellgard S.E."/>
            <person name="Bellgard M.I."/>
        </authorList>
    </citation>
    <scope>NUCLEOTIDE SEQUENCE</scope>
    <source>
        <tissue evidence="1">Shoot tissue taken approximately 20 cm above the soil surface</tissue>
    </source>
</reference>